<protein>
    <submittedName>
        <fullName evidence="1">Uncharacterized protein</fullName>
    </submittedName>
</protein>
<dbReference type="Proteomes" id="UP001652409">
    <property type="component" value="Unassembled WGS sequence"/>
</dbReference>
<dbReference type="RefSeq" id="WP_262582927.1">
    <property type="nucleotide sequence ID" value="NZ_JAOQJL010000025.1"/>
</dbReference>
<keyword evidence="2" id="KW-1185">Reference proteome</keyword>
<sequence length="215" mass="25327">MKNSDLPPIVTTERENQEDIEFMDTPIITQYYKEHDPMKRKELLEQSIAAGECPEENQIRKELWEIRYAEPSKVDKENRADGFLSLWMVMEFNKEAGKKLFGFKGAQKEINKHLRRLQFDQLRNKGELYEEILYRECCHLVQMYVDLCQTDRSYNTTLCGIVSISKDKAKQKIQKDIYETAIHLPMSIKMEEELSLITRAAREVYELYFPGEGGI</sequence>
<name>A0ABT2TVC4_9FIRM</name>
<gene>
    <name evidence="1" type="ORF">OCV61_12305</name>
</gene>
<evidence type="ECO:0000313" key="1">
    <source>
        <dbReference type="EMBL" id="MCU6766188.1"/>
    </source>
</evidence>
<reference evidence="1 2" key="1">
    <citation type="journal article" date="2021" name="ISME Commun">
        <title>Automated analysis of genomic sequences facilitates high-throughput and comprehensive description of bacteria.</title>
        <authorList>
            <person name="Hitch T.C.A."/>
        </authorList>
    </citation>
    <scope>NUCLEOTIDE SEQUENCE [LARGE SCALE GENOMIC DNA]</scope>
    <source>
        <strain evidence="1 2">Sanger_23</strain>
    </source>
</reference>
<dbReference type="Pfam" id="PF20190">
    <property type="entry name" value="DUF6553"/>
    <property type="match status" value="1"/>
</dbReference>
<dbReference type="EMBL" id="JAOQJL010000025">
    <property type="protein sequence ID" value="MCU6766188.1"/>
    <property type="molecule type" value="Genomic_DNA"/>
</dbReference>
<dbReference type="InterPro" id="IPR046683">
    <property type="entry name" value="DUF6553"/>
</dbReference>
<evidence type="ECO:0000313" key="2">
    <source>
        <dbReference type="Proteomes" id="UP001652409"/>
    </source>
</evidence>
<accession>A0ABT2TVC4</accession>
<organism evidence="1 2">
    <name type="scientific">Blautia ammoniilytica</name>
    <dbReference type="NCBI Taxonomy" id="2981782"/>
    <lineage>
        <taxon>Bacteria</taxon>
        <taxon>Bacillati</taxon>
        <taxon>Bacillota</taxon>
        <taxon>Clostridia</taxon>
        <taxon>Lachnospirales</taxon>
        <taxon>Lachnospiraceae</taxon>
        <taxon>Blautia</taxon>
    </lineage>
</organism>
<proteinExistence type="predicted"/>
<comment type="caution">
    <text evidence="1">The sequence shown here is derived from an EMBL/GenBank/DDBJ whole genome shotgun (WGS) entry which is preliminary data.</text>
</comment>